<dbReference type="GO" id="GO:0006508">
    <property type="term" value="P:proteolysis"/>
    <property type="evidence" value="ECO:0007669"/>
    <property type="project" value="UniProtKB-KW"/>
</dbReference>
<reference evidence="19" key="2">
    <citation type="submission" date="2020-05" db="UniProtKB">
        <authorList>
            <consortium name="EnsemblMetazoa"/>
        </authorList>
    </citation>
    <scope>IDENTIFICATION</scope>
    <source>
        <strain evidence="19">A-37</strain>
    </source>
</reference>
<dbReference type="EMBL" id="AXCM01001279">
    <property type="status" value="NOT_ANNOTATED_CDS"/>
    <property type="molecule type" value="Genomic_DNA"/>
</dbReference>
<dbReference type="FunFam" id="3.40.630.10:FF:000008">
    <property type="entry name" value="Endoplasmic reticulum metallopeptidase 1"/>
    <property type="match status" value="1"/>
</dbReference>
<dbReference type="GO" id="GO:0046872">
    <property type="term" value="F:metal ion binding"/>
    <property type="evidence" value="ECO:0007669"/>
    <property type="project" value="UniProtKB-KW"/>
</dbReference>
<feature type="transmembrane region" description="Helical" evidence="15">
    <location>
        <begin position="485"/>
        <end position="502"/>
    </location>
</feature>
<evidence type="ECO:0000256" key="8">
    <source>
        <dbReference type="ARBA" id="ARBA00022824"/>
    </source>
</evidence>
<dbReference type="InterPro" id="IPR053974">
    <property type="entry name" value="ERMP1_1-A_TM"/>
</dbReference>
<proteinExistence type="inferred from homology"/>
<accession>A0A182MLA2</accession>
<keyword evidence="4" id="KW-0645">Protease</keyword>
<evidence type="ECO:0000259" key="16">
    <source>
        <dbReference type="Pfam" id="PF04389"/>
    </source>
</evidence>
<evidence type="ECO:0000256" key="3">
    <source>
        <dbReference type="ARBA" id="ARBA00010918"/>
    </source>
</evidence>
<dbReference type="Pfam" id="PF22249">
    <property type="entry name" value="ERMP1-TM"/>
    <property type="match status" value="1"/>
</dbReference>
<evidence type="ECO:0000256" key="4">
    <source>
        <dbReference type="ARBA" id="ARBA00022670"/>
    </source>
</evidence>
<dbReference type="PANTHER" id="PTHR12147">
    <property type="entry name" value="METALLOPEPTIDASE M28 FAMILY MEMBER"/>
    <property type="match status" value="1"/>
</dbReference>
<dbReference type="AlphaFoldDB" id="A0A182MLA2"/>
<feature type="transmembrane region" description="Helical" evidence="15">
    <location>
        <begin position="611"/>
        <end position="631"/>
    </location>
</feature>
<dbReference type="InterPro" id="IPR007484">
    <property type="entry name" value="Peptidase_M28"/>
</dbReference>
<evidence type="ECO:0000256" key="5">
    <source>
        <dbReference type="ARBA" id="ARBA00022692"/>
    </source>
</evidence>
<keyword evidence="7" id="KW-0378">Hydrolase</keyword>
<evidence type="ECO:0000259" key="18">
    <source>
        <dbReference type="Pfam" id="PF22249"/>
    </source>
</evidence>
<evidence type="ECO:0000256" key="10">
    <source>
        <dbReference type="ARBA" id="ARBA00022989"/>
    </source>
</evidence>
<evidence type="ECO:0000313" key="19">
    <source>
        <dbReference type="EnsemblMetazoa" id="ACUA021010-PA"/>
    </source>
</evidence>
<protein>
    <recommendedName>
        <fullName evidence="14">FXNA-like protease</fullName>
    </recommendedName>
</protein>
<evidence type="ECO:0000256" key="7">
    <source>
        <dbReference type="ARBA" id="ARBA00022801"/>
    </source>
</evidence>
<sequence>MPQQKRVRFKEDELQVKNLHHLEGVAIYGALLLVVGCGLLTSYLATKLPPALSIADLERSPNAFIAERAWASLKTLNDMGPKPAGSQTNEVMAYEFLLKEVQRIEASKHASQQLELDSQTVTGAFSITLLNQSMSSMYRNVQNLVVRLVGNDPRQALLLNCHFDTVASSPGASDDGASCAVMLEVLRVMSSRPVRTRHTVLFLFNGAEETMLQAAHGFITQHPWAADVRAFLNLESSGSGGKEVLFQAGPHHPWLIEAYARAIRHPFAHTVGEEIFQLGLIPSDTDFRMFRDYGEVPGMDFAHIANGYRYHTRYDSMDFLSLEVLQRTGDNILALTRDLAECDELAASELPTGETVFFDFIGLAFVHYTASSGRMINLAIALLSIIVPLIGFSRMRYGDVFREVAFGLVGTIIGTVFSIIACTTIARQMDFIGKSMTWYTNTHLILGLYCCPALLAHCFVYLFLTTFYTNHKSDLSLGQMTQARLVGVNMFWSFVTLAATVAGYRSGYIPMVLLVCSLASSTVNLILNAGRTRRRWIYVHLTFQLPALLWSTNFYNVLIQLFVPITGRFGGSRNPELFISLLAASGTLLCCSYLIPFIGQLRQMMQFTAKLSALIVFAVALACLSPLGFPYRDESMAPEPTPQRHYVTHTFRVFHDELGLYKSSDAGYLFQEMDRNTRATIEDYVVPGETLTPMRQMSSCQQELFCAIPFYSLWHQMRFNNYWLPGPEPAYDNMVTMAYLGTEQLDSHTQRLSFSMEGSIQSSIVIGPKEGVQLVGWSVLDHVPPPAKFGGREGHFLFITHGLPGKAWNMTLDMRYDQPKATGDLVDIVVTTKLWEYHHMHTPDFEQLLARFPSWAHVVPSVAVPSRIDANEGDLLIGVLEKDSSSLGFLHSSLSVLILALDGLFEDDRELSHFLYRLTQDIINTKNFSDDNINRICEKHLRGSHYPDKQRLHGVIEDLRKKLRINQKEVKQTAESCVGEPSYDQNGKTLASDDVRHMKDKNISAQSLINVPKLMLKDPSSSISTITTYEFPSAEEPAVDPLQCTKKHTLSFPSRNCQNSKSVLPENHSEYL</sequence>
<keyword evidence="8" id="KW-0256">Endoplasmic reticulum</keyword>
<evidence type="ECO:0000259" key="17">
    <source>
        <dbReference type="Pfam" id="PF22248"/>
    </source>
</evidence>
<keyword evidence="13" id="KW-0325">Glycoprotein</keyword>
<dbReference type="Pfam" id="PF04389">
    <property type="entry name" value="Peptidase_M28"/>
    <property type="match status" value="1"/>
</dbReference>
<comment type="similarity">
    <text evidence="3">Belongs to the peptidase M28 family.</text>
</comment>
<keyword evidence="9" id="KW-0862">Zinc</keyword>
<feature type="domain" description="Endoplasmic reticulum metallopeptidase 1/1-A TM" evidence="18">
    <location>
        <begin position="402"/>
        <end position="623"/>
    </location>
</feature>
<dbReference type="STRING" id="139723.A0A182MLA2"/>
<keyword evidence="5 15" id="KW-0812">Transmembrane</keyword>
<feature type="transmembrane region" description="Helical" evidence="15">
    <location>
        <begin position="404"/>
        <end position="426"/>
    </location>
</feature>
<keyword evidence="6" id="KW-0479">Metal-binding</keyword>
<feature type="domain" description="Peptidase M28" evidence="16">
    <location>
        <begin position="143"/>
        <end position="335"/>
    </location>
</feature>
<feature type="transmembrane region" description="Helical" evidence="15">
    <location>
        <begin position="25"/>
        <end position="45"/>
    </location>
</feature>
<dbReference type="SUPFAM" id="SSF53187">
    <property type="entry name" value="Zn-dependent exopeptidases"/>
    <property type="match status" value="1"/>
</dbReference>
<dbReference type="GO" id="GO:0008235">
    <property type="term" value="F:metalloexopeptidase activity"/>
    <property type="evidence" value="ECO:0007669"/>
    <property type="project" value="InterPro"/>
</dbReference>
<comment type="subcellular location">
    <subcellularLocation>
        <location evidence="2">Endoplasmic reticulum membrane</location>
        <topology evidence="2">Multi-pass membrane protein</topology>
    </subcellularLocation>
</comment>
<evidence type="ECO:0000256" key="14">
    <source>
        <dbReference type="ARBA" id="ARBA00078796"/>
    </source>
</evidence>
<evidence type="ECO:0000256" key="6">
    <source>
        <dbReference type="ARBA" id="ARBA00022723"/>
    </source>
</evidence>
<feature type="transmembrane region" description="Helical" evidence="15">
    <location>
        <begin position="547"/>
        <end position="565"/>
    </location>
</feature>
<dbReference type="GO" id="GO:0005789">
    <property type="term" value="C:endoplasmic reticulum membrane"/>
    <property type="evidence" value="ECO:0007669"/>
    <property type="project" value="UniProtKB-SubCell"/>
</dbReference>
<evidence type="ECO:0000256" key="12">
    <source>
        <dbReference type="ARBA" id="ARBA00023136"/>
    </source>
</evidence>
<dbReference type="Gene3D" id="3.40.630.10">
    <property type="entry name" value="Zn peptidases"/>
    <property type="match status" value="1"/>
</dbReference>
<organism evidence="19 20">
    <name type="scientific">Anopheles culicifacies</name>
    <dbReference type="NCBI Taxonomy" id="139723"/>
    <lineage>
        <taxon>Eukaryota</taxon>
        <taxon>Metazoa</taxon>
        <taxon>Ecdysozoa</taxon>
        <taxon>Arthropoda</taxon>
        <taxon>Hexapoda</taxon>
        <taxon>Insecta</taxon>
        <taxon>Pterygota</taxon>
        <taxon>Neoptera</taxon>
        <taxon>Endopterygota</taxon>
        <taxon>Diptera</taxon>
        <taxon>Nematocera</taxon>
        <taxon>Culicoidea</taxon>
        <taxon>Culicidae</taxon>
        <taxon>Anophelinae</taxon>
        <taxon>Anopheles</taxon>
        <taxon>culicifacies species complex</taxon>
    </lineage>
</organism>
<dbReference type="InterPro" id="IPR045175">
    <property type="entry name" value="M28_fam"/>
</dbReference>
<evidence type="ECO:0000256" key="15">
    <source>
        <dbReference type="SAM" id="Phobius"/>
    </source>
</evidence>
<feature type="transmembrane region" description="Helical" evidence="15">
    <location>
        <begin position="508"/>
        <end position="527"/>
    </location>
</feature>
<keyword evidence="11" id="KW-0482">Metalloprotease</keyword>
<feature type="transmembrane region" description="Helical" evidence="15">
    <location>
        <begin position="446"/>
        <end position="464"/>
    </location>
</feature>
<evidence type="ECO:0000256" key="1">
    <source>
        <dbReference type="ARBA" id="ARBA00001947"/>
    </source>
</evidence>
<evidence type="ECO:0000313" key="20">
    <source>
        <dbReference type="Proteomes" id="UP000075883"/>
    </source>
</evidence>
<comment type="cofactor">
    <cofactor evidence="1">
        <name>Zn(2+)</name>
        <dbReference type="ChEBI" id="CHEBI:29105"/>
    </cofactor>
</comment>
<dbReference type="Proteomes" id="UP000075883">
    <property type="component" value="Unassembled WGS sequence"/>
</dbReference>
<feature type="transmembrane region" description="Helical" evidence="15">
    <location>
        <begin position="577"/>
        <end position="599"/>
    </location>
</feature>
<evidence type="ECO:0000256" key="13">
    <source>
        <dbReference type="ARBA" id="ARBA00023180"/>
    </source>
</evidence>
<reference evidence="20" key="1">
    <citation type="submission" date="2013-09" db="EMBL/GenBank/DDBJ databases">
        <title>The Genome Sequence of Anopheles culicifacies species A.</title>
        <authorList>
            <consortium name="The Broad Institute Genomics Platform"/>
            <person name="Neafsey D.E."/>
            <person name="Besansky N."/>
            <person name="Howell P."/>
            <person name="Walton C."/>
            <person name="Young S.K."/>
            <person name="Zeng Q."/>
            <person name="Gargeya S."/>
            <person name="Fitzgerald M."/>
            <person name="Haas B."/>
            <person name="Abouelleil A."/>
            <person name="Allen A.W."/>
            <person name="Alvarado L."/>
            <person name="Arachchi H.M."/>
            <person name="Berlin A.M."/>
            <person name="Chapman S.B."/>
            <person name="Gainer-Dewar J."/>
            <person name="Goldberg J."/>
            <person name="Griggs A."/>
            <person name="Gujja S."/>
            <person name="Hansen M."/>
            <person name="Howarth C."/>
            <person name="Imamovic A."/>
            <person name="Ireland A."/>
            <person name="Larimer J."/>
            <person name="McCowan C."/>
            <person name="Murphy C."/>
            <person name="Pearson M."/>
            <person name="Poon T.W."/>
            <person name="Priest M."/>
            <person name="Roberts A."/>
            <person name="Saif S."/>
            <person name="Shea T."/>
            <person name="Sisk P."/>
            <person name="Sykes S."/>
            <person name="Wortman J."/>
            <person name="Nusbaum C."/>
            <person name="Birren B."/>
        </authorList>
    </citation>
    <scope>NUCLEOTIDE SEQUENCE [LARGE SCALE GENOMIC DNA]</scope>
    <source>
        <strain evidence="20">A-37</strain>
    </source>
</reference>
<dbReference type="InterPro" id="IPR053973">
    <property type="entry name" value="ERMP1-like_C"/>
</dbReference>
<evidence type="ECO:0000256" key="11">
    <source>
        <dbReference type="ARBA" id="ARBA00023049"/>
    </source>
</evidence>
<dbReference type="Pfam" id="PF22248">
    <property type="entry name" value="ERMP1_C"/>
    <property type="match status" value="1"/>
</dbReference>
<name>A0A182MLA2_9DIPT</name>
<feature type="domain" description="Endoplasmic reticulum metallopeptidase 1-like C-terminal" evidence="17">
    <location>
        <begin position="640"/>
        <end position="864"/>
    </location>
</feature>
<dbReference type="VEuPathDB" id="VectorBase:ACUA021010"/>
<dbReference type="CDD" id="cd03875">
    <property type="entry name" value="M28_Fxna_like"/>
    <property type="match status" value="1"/>
</dbReference>
<evidence type="ECO:0000256" key="2">
    <source>
        <dbReference type="ARBA" id="ARBA00004477"/>
    </source>
</evidence>
<evidence type="ECO:0000256" key="9">
    <source>
        <dbReference type="ARBA" id="ARBA00022833"/>
    </source>
</evidence>
<dbReference type="EnsemblMetazoa" id="ACUA021010-RA">
    <property type="protein sequence ID" value="ACUA021010-PA"/>
    <property type="gene ID" value="ACUA021010"/>
</dbReference>
<feature type="transmembrane region" description="Helical" evidence="15">
    <location>
        <begin position="375"/>
        <end position="392"/>
    </location>
</feature>
<dbReference type="InterPro" id="IPR048024">
    <property type="entry name" value="Fxna-like_M28_dom"/>
</dbReference>
<keyword evidence="10 15" id="KW-1133">Transmembrane helix</keyword>
<keyword evidence="20" id="KW-1185">Reference proteome</keyword>
<dbReference type="PANTHER" id="PTHR12147:SF22">
    <property type="entry name" value="ENDOPLASMIC RETICULUM METALLOPEPTIDASE 1"/>
    <property type="match status" value="1"/>
</dbReference>
<keyword evidence="12 15" id="KW-0472">Membrane</keyword>